<dbReference type="EMBL" id="CP048620">
    <property type="protein sequence ID" value="QPJ65961.1"/>
    <property type="molecule type" value="Genomic_DNA"/>
</dbReference>
<organism evidence="2 3">
    <name type="scientific">Candidatus Nitrohelix vancouverensis</name>
    <dbReference type="NCBI Taxonomy" id="2705534"/>
    <lineage>
        <taxon>Bacteria</taxon>
        <taxon>Pseudomonadati</taxon>
        <taxon>Nitrospinota/Tectimicrobiota group</taxon>
        <taxon>Nitrospinota</taxon>
        <taxon>Nitrospinia</taxon>
        <taxon>Nitrospinales</taxon>
        <taxon>Nitrospinaceae</taxon>
        <taxon>Candidatus Nitrohelix</taxon>
    </lineage>
</organism>
<name>A0A7T0C3N6_9BACT</name>
<reference evidence="3" key="1">
    <citation type="submission" date="2020-02" db="EMBL/GenBank/DDBJ databases">
        <title>Genomic and physiological characterization of two novel Nitrospinaceae genera.</title>
        <authorList>
            <person name="Mueller A.J."/>
            <person name="Jung M.-Y."/>
            <person name="Strachan C.R."/>
            <person name="Herbold C.W."/>
            <person name="Kirkegaard R.H."/>
            <person name="Daims H."/>
        </authorList>
    </citation>
    <scope>NUCLEOTIDE SEQUENCE [LARGE SCALE GENOMIC DNA]</scope>
</reference>
<dbReference type="InterPro" id="IPR018247">
    <property type="entry name" value="EF_Hand_1_Ca_BS"/>
</dbReference>
<dbReference type="AlphaFoldDB" id="A0A7T0C3N6"/>
<dbReference type="PROSITE" id="PS00018">
    <property type="entry name" value="EF_HAND_1"/>
    <property type="match status" value="1"/>
</dbReference>
<evidence type="ECO:0000259" key="1">
    <source>
        <dbReference type="Pfam" id="PF08308"/>
    </source>
</evidence>
<dbReference type="InterPro" id="IPR013229">
    <property type="entry name" value="PEGA"/>
</dbReference>
<accession>A0A7T0C3N6</accession>
<sequence length="531" mass="59762">MKLLYLIFTTLWLFFPYTVYSQSDHPEFSVRSESGGLIGYYQNSAALIFDLCSASSQNNNLFFESADPLLGVQNLLEAKGFKVIRAQGRDNLQTVFRKFSVNYGQSPASRLLFYAACSSQDTGLAHHADIFFKQSQTPAMQDTSKANAKSLIEWSQTLRSRQVLLVFEQAIAYDSFSEKQAIAKSTTSDSGSWVRQILTSARFGANSESADLFRRSFIQGLSGDADRNADHVIGVGELSAFIQWRVARDSHWKQAPQYGELSREGKTAGDFMFPDRPTLFPRTTDQSAPPILLNGYLKLTSNAANAEVYINGQFYGRVAKGQVFVSNVLPSGLSKLKVKAPGFALHEEMIVIDRNAWSEIHVELRPALEEPSQGIRDSEDAVEDFDKERLRIREISQSASALHSDKILALQEFLVLFSGTGRDMYDEQRLLANLELEWDFAQTEALERQLFKSSQHKYDAWRRLELAYKGNRLIKDNPLLEKIGQKILKVKEESWFGLEETPLETQAPVAPKADLSGACWSEDQMAYQPCS</sequence>
<dbReference type="Pfam" id="PF08308">
    <property type="entry name" value="PEGA"/>
    <property type="match status" value="1"/>
</dbReference>
<gene>
    <name evidence="2" type="ORF">G3M78_11375</name>
</gene>
<protein>
    <submittedName>
        <fullName evidence="2">PEGA domain-containing protein</fullName>
    </submittedName>
</protein>
<feature type="domain" description="PEGA" evidence="1">
    <location>
        <begin position="296"/>
        <end position="366"/>
    </location>
</feature>
<proteinExistence type="predicted"/>
<evidence type="ECO:0000313" key="3">
    <source>
        <dbReference type="Proteomes" id="UP000594464"/>
    </source>
</evidence>
<dbReference type="KEGG" id="nva:G3M78_11375"/>
<evidence type="ECO:0000313" key="2">
    <source>
        <dbReference type="EMBL" id="QPJ65961.1"/>
    </source>
</evidence>
<dbReference type="Proteomes" id="UP000594464">
    <property type="component" value="Chromosome"/>
</dbReference>